<evidence type="ECO:0000256" key="1">
    <source>
        <dbReference type="SAM" id="MobiDB-lite"/>
    </source>
</evidence>
<feature type="compositionally biased region" description="Basic and acidic residues" evidence="1">
    <location>
        <begin position="59"/>
        <end position="69"/>
    </location>
</feature>
<sequence length="69" mass="7709">MENAGRESVLHRVVFVREHKGPVVLDSKKKDFEQTSGGISDGCAPSNLSRWMPNGSCRKNRDEVSDSEF</sequence>
<protein>
    <submittedName>
        <fullName evidence="2">Uncharacterized protein</fullName>
    </submittedName>
</protein>
<dbReference type="Proteomes" id="UP000006177">
    <property type="component" value="Chromosome"/>
</dbReference>
<dbReference type="HOGENOM" id="CLU_2770839_0_0_0"/>
<name>J9Z7B9_LEPFM</name>
<dbReference type="AlphaFoldDB" id="J9Z7B9"/>
<dbReference type="KEGG" id="lfi:LFML04_0030"/>
<organism evidence="2 3">
    <name type="scientific">Leptospirillum ferriphilum (strain ML-04)</name>
    <dbReference type="NCBI Taxonomy" id="1048260"/>
    <lineage>
        <taxon>Bacteria</taxon>
        <taxon>Pseudomonadati</taxon>
        <taxon>Nitrospirota</taxon>
        <taxon>Nitrospiria</taxon>
        <taxon>Nitrospirales</taxon>
        <taxon>Nitrospiraceae</taxon>
        <taxon>Leptospirillum</taxon>
    </lineage>
</organism>
<evidence type="ECO:0000313" key="3">
    <source>
        <dbReference type="Proteomes" id="UP000006177"/>
    </source>
</evidence>
<dbReference type="PATRIC" id="fig|1048260.3.peg.31"/>
<feature type="region of interest" description="Disordered" evidence="1">
    <location>
        <begin position="32"/>
        <end position="69"/>
    </location>
</feature>
<evidence type="ECO:0000313" key="2">
    <source>
        <dbReference type="EMBL" id="AFS52284.1"/>
    </source>
</evidence>
<proteinExistence type="predicted"/>
<accession>J9Z7B9</accession>
<gene>
    <name evidence="2" type="ordered locus">LFML04_0030</name>
</gene>
<reference evidence="2 3" key="1">
    <citation type="journal article" date="2011" name="J. Microbiol.">
        <title>Complete genome of Leptospirillum ferriphilum ML-04 provides insight into its physiology and environmental adaptation.</title>
        <authorList>
            <person name="Mi S."/>
            <person name="Song J."/>
            <person name="Lin J."/>
            <person name="Che Y."/>
            <person name="Zheng H."/>
            <person name="Lin J."/>
        </authorList>
    </citation>
    <scope>NUCLEOTIDE SEQUENCE [LARGE SCALE GENOMIC DNA]</scope>
    <source>
        <strain evidence="2 3">ML-04</strain>
    </source>
</reference>
<dbReference type="EMBL" id="CP002919">
    <property type="protein sequence ID" value="AFS52284.1"/>
    <property type="molecule type" value="Genomic_DNA"/>
</dbReference>